<dbReference type="EMBL" id="JACBZD010000001">
    <property type="protein sequence ID" value="NYI07470.1"/>
    <property type="molecule type" value="Genomic_DNA"/>
</dbReference>
<keyword evidence="2" id="KW-0732">Signal</keyword>
<evidence type="ECO:0000256" key="1">
    <source>
        <dbReference type="ARBA" id="ARBA00004613"/>
    </source>
</evidence>
<dbReference type="InterPro" id="IPR011330">
    <property type="entry name" value="Glyco_hydro/deAcase_b/a-brl"/>
</dbReference>
<evidence type="ECO:0000313" key="5">
    <source>
        <dbReference type="Proteomes" id="UP000567795"/>
    </source>
</evidence>
<comment type="caution">
    <text evidence="4">The sequence shown here is derived from an EMBL/GenBank/DDBJ whole genome shotgun (WGS) entry which is preliminary data.</text>
</comment>
<dbReference type="GO" id="GO:0005576">
    <property type="term" value="C:extracellular region"/>
    <property type="evidence" value="ECO:0007669"/>
    <property type="project" value="UniProtKB-SubCell"/>
</dbReference>
<dbReference type="InterPro" id="IPR002509">
    <property type="entry name" value="NODB_dom"/>
</dbReference>
<reference evidence="4 5" key="1">
    <citation type="submission" date="2020-07" db="EMBL/GenBank/DDBJ databases">
        <title>Sequencing the genomes of 1000 actinobacteria strains.</title>
        <authorList>
            <person name="Klenk H.-P."/>
        </authorList>
    </citation>
    <scope>NUCLEOTIDE SEQUENCE [LARGE SCALE GENOMIC DNA]</scope>
    <source>
        <strain evidence="4 5">DSM 42178</strain>
    </source>
</reference>
<dbReference type="GO" id="GO:0005975">
    <property type="term" value="P:carbohydrate metabolic process"/>
    <property type="evidence" value="ECO:0007669"/>
    <property type="project" value="InterPro"/>
</dbReference>
<proteinExistence type="predicted"/>
<accession>A0A853A1Y4</accession>
<keyword evidence="5" id="KW-1185">Reference proteome</keyword>
<name>A0A853A1Y4_9ACTN</name>
<dbReference type="CDD" id="cd10918">
    <property type="entry name" value="CE4_NodB_like_5s_6s"/>
    <property type="match status" value="1"/>
</dbReference>
<organism evidence="4 5">
    <name type="scientific">Allostreptomyces psammosilenae</name>
    <dbReference type="NCBI Taxonomy" id="1892865"/>
    <lineage>
        <taxon>Bacteria</taxon>
        <taxon>Bacillati</taxon>
        <taxon>Actinomycetota</taxon>
        <taxon>Actinomycetes</taxon>
        <taxon>Kitasatosporales</taxon>
        <taxon>Streptomycetaceae</taxon>
        <taxon>Allostreptomyces</taxon>
    </lineage>
</organism>
<dbReference type="RefSeq" id="WP_179815878.1">
    <property type="nucleotide sequence ID" value="NZ_JACBZD010000001.1"/>
</dbReference>
<dbReference type="PROSITE" id="PS51677">
    <property type="entry name" value="NODB"/>
    <property type="match status" value="1"/>
</dbReference>
<dbReference type="Pfam" id="PF01522">
    <property type="entry name" value="Polysacc_deac_1"/>
    <property type="match status" value="1"/>
</dbReference>
<evidence type="ECO:0000259" key="3">
    <source>
        <dbReference type="PROSITE" id="PS51677"/>
    </source>
</evidence>
<dbReference type="Proteomes" id="UP000567795">
    <property type="component" value="Unassembled WGS sequence"/>
</dbReference>
<comment type="subcellular location">
    <subcellularLocation>
        <location evidence="1">Secreted</location>
    </subcellularLocation>
</comment>
<gene>
    <name evidence="4" type="ORF">FHU37_004413</name>
</gene>
<dbReference type="GO" id="GO:0016810">
    <property type="term" value="F:hydrolase activity, acting on carbon-nitrogen (but not peptide) bonds"/>
    <property type="evidence" value="ECO:0007669"/>
    <property type="project" value="InterPro"/>
</dbReference>
<feature type="domain" description="NodB homology" evidence="3">
    <location>
        <begin position="90"/>
        <end position="279"/>
    </location>
</feature>
<dbReference type="SUPFAM" id="SSF88713">
    <property type="entry name" value="Glycoside hydrolase/deacetylase"/>
    <property type="match status" value="1"/>
</dbReference>
<evidence type="ECO:0000313" key="4">
    <source>
        <dbReference type="EMBL" id="NYI07470.1"/>
    </source>
</evidence>
<dbReference type="AlphaFoldDB" id="A0A853A1Y4"/>
<dbReference type="PANTHER" id="PTHR34216">
    <property type="match status" value="1"/>
</dbReference>
<dbReference type="PANTHER" id="PTHR34216:SF3">
    <property type="entry name" value="POLY-BETA-1,6-N-ACETYL-D-GLUCOSAMINE N-DEACETYLASE"/>
    <property type="match status" value="1"/>
</dbReference>
<dbReference type="InterPro" id="IPR051398">
    <property type="entry name" value="Polysacch_Deacetylase"/>
</dbReference>
<dbReference type="Gene3D" id="3.20.20.370">
    <property type="entry name" value="Glycoside hydrolase/deacetylase"/>
    <property type="match status" value="1"/>
</dbReference>
<protein>
    <submittedName>
        <fullName evidence="4">Peptidoglycan/xylan/chitin deacetylase (PgdA/CDA1 family)</fullName>
    </submittedName>
</protein>
<evidence type="ECO:0000256" key="2">
    <source>
        <dbReference type="ARBA" id="ARBA00022729"/>
    </source>
</evidence>
<sequence length="279" mass="29847">MAATARPSDALRAGVKRGLARMPRARSGAPSGATVLIYHRVGGDSPDELDVTVADFTAQLDVLAALGTGPGGVVGLDAAVDRLRRGDPTGSTVITFDDGFADLYRHAWPRLRERGLPFTVYLTAGRVGTTMSWPGSTATATAAPALTWEQLAEMVGSGLCEVANHTLSHPRPELLTSTELDACDELIHRHLGVRTRHFAYTWGVPVPRMEAALRARYRTAATGAVGRNRPGGDPMRLHRVPVRRTDPLDFFRAKLAGGLLPERLYAGIVRTAKAVGARA</sequence>